<evidence type="ECO:0000313" key="2">
    <source>
        <dbReference type="Proteomes" id="UP000663508"/>
    </source>
</evidence>
<reference evidence="1" key="1">
    <citation type="submission" date="2020-11" db="EMBL/GenBank/DDBJ databases">
        <title>Complete genome sequence of a novel pathogenic Methylobacterium strain isolated from rice in Vietnam.</title>
        <authorList>
            <person name="Lai K."/>
            <person name="Okazaki S."/>
            <person name="Higashi K."/>
            <person name="Mori H."/>
            <person name="Toyoda A."/>
            <person name="Kurokawa K."/>
        </authorList>
    </citation>
    <scope>NUCLEOTIDE SEQUENCE</scope>
    <source>
        <strain evidence="1">VL1</strain>
    </source>
</reference>
<gene>
    <name evidence="1" type="ORF">mvi_22720</name>
</gene>
<dbReference type="KEGG" id="mind:mvi_22720"/>
<name>A0A8H9C6H6_9HYPH</name>
<dbReference type="Proteomes" id="UP000663508">
    <property type="component" value="Chromosome"/>
</dbReference>
<sequence>MRWIDRQIRPMHMPVGPDGVTYDPRLVVQTSRVANELDLVTDPVWQAAPLTKFGREEIPRLFRRGWRIRMSHREEPLALVVNITSPAWLGLISRSPEHVNFLRTDRMIVVTSGFVCTGMGPSKTFAFGLVADAICGTRPPTAQERRKPWVPEEDLDALGALVP</sequence>
<protein>
    <submittedName>
        <fullName evidence="1">Uncharacterized protein</fullName>
    </submittedName>
</protein>
<dbReference type="AlphaFoldDB" id="A0A8H9C6H6"/>
<dbReference type="RefSeq" id="WP_207182886.1">
    <property type="nucleotide sequence ID" value="NZ_AP024145.1"/>
</dbReference>
<accession>A0A8H9C6H6</accession>
<proteinExistence type="predicted"/>
<dbReference type="EMBL" id="AP024145">
    <property type="protein sequence ID" value="BCM83811.1"/>
    <property type="molecule type" value="Genomic_DNA"/>
</dbReference>
<organism evidence="1 2">
    <name type="scientific">Methylobacterium indicum</name>
    <dbReference type="NCBI Taxonomy" id="1775910"/>
    <lineage>
        <taxon>Bacteria</taxon>
        <taxon>Pseudomonadati</taxon>
        <taxon>Pseudomonadota</taxon>
        <taxon>Alphaproteobacteria</taxon>
        <taxon>Hyphomicrobiales</taxon>
        <taxon>Methylobacteriaceae</taxon>
        <taxon>Methylobacterium</taxon>
    </lineage>
</organism>
<evidence type="ECO:0000313" key="1">
    <source>
        <dbReference type="EMBL" id="BCM83811.1"/>
    </source>
</evidence>